<organism evidence="2 3">
    <name type="scientific">Steinernema hermaphroditum</name>
    <dbReference type="NCBI Taxonomy" id="289476"/>
    <lineage>
        <taxon>Eukaryota</taxon>
        <taxon>Metazoa</taxon>
        <taxon>Ecdysozoa</taxon>
        <taxon>Nematoda</taxon>
        <taxon>Chromadorea</taxon>
        <taxon>Rhabditida</taxon>
        <taxon>Tylenchina</taxon>
        <taxon>Panagrolaimomorpha</taxon>
        <taxon>Strongyloidoidea</taxon>
        <taxon>Steinernematidae</taxon>
        <taxon>Steinernema</taxon>
    </lineage>
</organism>
<comment type="caution">
    <text evidence="2">The sequence shown here is derived from an EMBL/GenBank/DDBJ whole genome shotgun (WGS) entry which is preliminary data.</text>
</comment>
<evidence type="ECO:0000256" key="1">
    <source>
        <dbReference type="SAM" id="SignalP"/>
    </source>
</evidence>
<feature type="chain" id="PRO_5041280536" description="Fatty-acid and retinol-binding protein 1" evidence="1">
    <location>
        <begin position="17"/>
        <end position="238"/>
    </location>
</feature>
<keyword evidence="3" id="KW-1185">Reference proteome</keyword>
<evidence type="ECO:0000313" key="2">
    <source>
        <dbReference type="EMBL" id="KAK0406451.1"/>
    </source>
</evidence>
<protein>
    <recommendedName>
        <fullName evidence="4">Fatty-acid and retinol-binding protein 1</fullName>
    </recommendedName>
</protein>
<proteinExistence type="predicted"/>
<gene>
    <name evidence="2" type="ORF">QR680_018580</name>
</gene>
<keyword evidence="1" id="KW-0732">Signal</keyword>
<accession>A0AA39HJN4</accession>
<evidence type="ECO:0000313" key="3">
    <source>
        <dbReference type="Proteomes" id="UP001175271"/>
    </source>
</evidence>
<dbReference type="EMBL" id="JAUCMV010000004">
    <property type="protein sequence ID" value="KAK0406451.1"/>
    <property type="molecule type" value="Genomic_DNA"/>
</dbReference>
<feature type="signal peptide" evidence="1">
    <location>
        <begin position="1"/>
        <end position="16"/>
    </location>
</feature>
<name>A0AA39HJN4_9BILA</name>
<dbReference type="Gene3D" id="1.20.120.1100">
    <property type="match status" value="1"/>
</dbReference>
<reference evidence="2" key="1">
    <citation type="submission" date="2023-06" db="EMBL/GenBank/DDBJ databases">
        <title>Genomic analysis of the entomopathogenic nematode Steinernema hermaphroditum.</title>
        <authorList>
            <person name="Schwarz E.M."/>
            <person name="Heppert J.K."/>
            <person name="Baniya A."/>
            <person name="Schwartz H.T."/>
            <person name="Tan C.-H."/>
            <person name="Antoshechkin I."/>
            <person name="Sternberg P.W."/>
            <person name="Goodrich-Blair H."/>
            <person name="Dillman A.R."/>
        </authorList>
    </citation>
    <scope>NUCLEOTIDE SEQUENCE</scope>
    <source>
        <strain evidence="2">PS9179</strain>
        <tissue evidence="2">Whole animal</tissue>
    </source>
</reference>
<dbReference type="AlphaFoldDB" id="A0AA39HJN4"/>
<evidence type="ECO:0008006" key="4">
    <source>
        <dbReference type="Google" id="ProtNLM"/>
    </source>
</evidence>
<sequence length="238" mass="28063">MKSLLSFILLFGFAAARPTFDLSKVNYKSDGEFTREWFEEFLPELKESVRKFDRLDAVIPKELREFILSLTVSDFEGLKYIRESTSSKLTESKFQEQYPSLYTRIHDAFSNLSARFDALSKDAKKEVLKAFLLFVRLDALPKYTYGQIVQIMAFYYLKIDTDARIEIETIFPRLTEISINFVNVETLYNFNRREIMELLDCSDPSVHEACPIYLDKLKEIEAEEREVIYDFDSYEEDQ</sequence>
<dbReference type="Proteomes" id="UP001175271">
    <property type="component" value="Unassembled WGS sequence"/>
</dbReference>